<gene>
    <name evidence="3" type="ORF">Cha6605_5642</name>
</gene>
<keyword evidence="1" id="KW-0677">Repeat</keyword>
<evidence type="ECO:0000256" key="1">
    <source>
        <dbReference type="ARBA" id="ARBA00022737"/>
    </source>
</evidence>
<name>K9UNV6_CHAP6</name>
<reference evidence="3 4" key="1">
    <citation type="submission" date="2012-05" db="EMBL/GenBank/DDBJ databases">
        <title>Finished chromosome of genome of Chamaesiphon sp. PCC 6605.</title>
        <authorList>
            <consortium name="US DOE Joint Genome Institute"/>
            <person name="Gugger M."/>
            <person name="Coursin T."/>
            <person name="Rippka R."/>
            <person name="Tandeau De Marsac N."/>
            <person name="Huntemann M."/>
            <person name="Wei C.-L."/>
            <person name="Han J."/>
            <person name="Detter J.C."/>
            <person name="Han C."/>
            <person name="Tapia R."/>
            <person name="Chen A."/>
            <person name="Kyrpides N."/>
            <person name="Mavromatis K."/>
            <person name="Markowitz V."/>
            <person name="Szeto E."/>
            <person name="Ivanova N."/>
            <person name="Pagani I."/>
            <person name="Pati A."/>
            <person name="Goodwin L."/>
            <person name="Nordberg H.P."/>
            <person name="Cantor M.N."/>
            <person name="Hua S.X."/>
            <person name="Woyke T."/>
            <person name="Kerfeld C.A."/>
        </authorList>
    </citation>
    <scope>NUCLEOTIDE SEQUENCE [LARGE SCALE GENOMIC DNA]</scope>
    <source>
        <strain evidence="4">ATCC 27169 / PCC 6605</strain>
    </source>
</reference>
<dbReference type="Proteomes" id="UP000010366">
    <property type="component" value="Chromosome"/>
</dbReference>
<dbReference type="AlphaFoldDB" id="K9UNV6"/>
<dbReference type="Pfam" id="PF25497">
    <property type="entry name" value="COR-B"/>
    <property type="match status" value="1"/>
</dbReference>
<dbReference type="InterPro" id="IPR057263">
    <property type="entry name" value="COR-B"/>
</dbReference>
<evidence type="ECO:0000313" key="4">
    <source>
        <dbReference type="Proteomes" id="UP000010366"/>
    </source>
</evidence>
<dbReference type="RefSeq" id="WP_015162590.1">
    <property type="nucleotide sequence ID" value="NC_019697.1"/>
</dbReference>
<feature type="domain" description="C-terminal of Roc COR-B" evidence="2">
    <location>
        <begin position="2"/>
        <end position="107"/>
    </location>
</feature>
<dbReference type="STRING" id="1173020.Cha6605_5642"/>
<protein>
    <recommendedName>
        <fullName evidence="2">C-terminal of Roc COR-B domain-containing protein</fullName>
    </recommendedName>
</protein>
<organism evidence="3 4">
    <name type="scientific">Chamaesiphon minutus (strain ATCC 27169 / PCC 6605)</name>
    <dbReference type="NCBI Taxonomy" id="1173020"/>
    <lineage>
        <taxon>Bacteria</taxon>
        <taxon>Bacillati</taxon>
        <taxon>Cyanobacteriota</taxon>
        <taxon>Cyanophyceae</taxon>
        <taxon>Gomontiellales</taxon>
        <taxon>Chamaesiphonaceae</taxon>
        <taxon>Chamaesiphon</taxon>
    </lineage>
</organism>
<dbReference type="KEGG" id="cmp:Cha6605_5642"/>
<keyword evidence="4" id="KW-1185">Reference proteome</keyword>
<sequence>MLLENNTRAEVIEHYHQRYITVKIVGDRPRDLMTLIHRKFREIHEDFKIPADAYETRIPCNCQTCKSSSKPFDFPLSLLHQRIDRGKSTIECHPSGEDVNVRGLIDNILNDDRFDNRGMERNLDFDRRSDLDRLESSNRSPNINVSVTVPIDNHNQQDSSMTQDKNYNWTGDRIDGDKVIGDKVAGNKMQIIEKSYSESYLYKE</sequence>
<evidence type="ECO:0000259" key="2">
    <source>
        <dbReference type="Pfam" id="PF25497"/>
    </source>
</evidence>
<proteinExistence type="predicted"/>
<dbReference type="eggNOG" id="COG1100">
    <property type="taxonomic scope" value="Bacteria"/>
</dbReference>
<dbReference type="HOGENOM" id="CLU_1341265_0_0_3"/>
<accession>K9UNV6</accession>
<dbReference type="Gene3D" id="3.30.310.200">
    <property type="match status" value="1"/>
</dbReference>
<evidence type="ECO:0000313" key="3">
    <source>
        <dbReference type="EMBL" id="AFY96510.1"/>
    </source>
</evidence>
<dbReference type="EMBL" id="CP003600">
    <property type="protein sequence ID" value="AFY96510.1"/>
    <property type="molecule type" value="Genomic_DNA"/>
</dbReference>